<dbReference type="SUPFAM" id="SSF53474">
    <property type="entry name" value="alpha/beta-Hydrolases"/>
    <property type="match status" value="1"/>
</dbReference>
<sequence length="317" mass="34064">MRIPLFLAAGLLTASCSSGPTPRADSVVQVDWAPVTLPGAFQFDLESTHTGRTHRMFVAIPEGPAPAAGHPVIYLLDGGSHFPTLERLSRALPRLAKGFGVPATPPIIVGLGYPGDTASSDQARGEDYTPPAPDLSNTGDRFSKKQGGADRFLDFVKKELEPALAARLPVDTSRTALMGHSYGGLLVVHALFTRPTSFEAYIAGSPSLWWNHRHVLTGKQSFLAHHAATPVKARVLLTVGGLEQTPRKSQGERGMLAVERRMVDNTRELSGELSVLGGGLEVRFLEFPGEDHYGAWMPMLSRGLLFFSSPPLLPGAE</sequence>
<dbReference type="EMBL" id="BJXR01000052">
    <property type="protein sequence ID" value="GEN11995.1"/>
    <property type="molecule type" value="Genomic_DNA"/>
</dbReference>
<dbReference type="OrthoDB" id="5523653at2"/>
<evidence type="ECO:0000256" key="1">
    <source>
        <dbReference type="ARBA" id="ARBA00005622"/>
    </source>
</evidence>
<evidence type="ECO:0000313" key="6">
    <source>
        <dbReference type="Proteomes" id="UP000183760"/>
    </source>
</evidence>
<dbReference type="EMBL" id="FOIB01000013">
    <property type="protein sequence ID" value="SEU39051.1"/>
    <property type="molecule type" value="Genomic_DNA"/>
</dbReference>
<dbReference type="InterPro" id="IPR052558">
    <property type="entry name" value="Siderophore_Hydrolase_D"/>
</dbReference>
<dbReference type="Proteomes" id="UP000183760">
    <property type="component" value="Unassembled WGS sequence"/>
</dbReference>
<evidence type="ECO:0000313" key="4">
    <source>
        <dbReference type="EMBL" id="GEN11995.1"/>
    </source>
</evidence>
<protein>
    <recommendedName>
        <fullName evidence="8">Esterase</fullName>
    </recommendedName>
</protein>
<dbReference type="Gene3D" id="3.40.50.1820">
    <property type="entry name" value="alpha/beta hydrolase"/>
    <property type="match status" value="1"/>
</dbReference>
<keyword evidence="2" id="KW-0378">Hydrolase</keyword>
<reference evidence="4 7" key="2">
    <citation type="submission" date="2019-07" db="EMBL/GenBank/DDBJ databases">
        <title>Whole genome shotgun sequence of Myxococcus fulvus NBRC 100333.</title>
        <authorList>
            <person name="Hosoyama A."/>
            <person name="Uohara A."/>
            <person name="Ohji S."/>
            <person name="Ichikawa N."/>
        </authorList>
    </citation>
    <scope>NUCLEOTIDE SEQUENCE [LARGE SCALE GENOMIC DNA]</scope>
    <source>
        <strain evidence="4 7">NBRC 100333</strain>
    </source>
</reference>
<dbReference type="Pfam" id="PF00756">
    <property type="entry name" value="Esterase"/>
    <property type="match status" value="1"/>
</dbReference>
<dbReference type="RefSeq" id="WP_074958598.1">
    <property type="nucleotide sequence ID" value="NZ_BJXR01000052.1"/>
</dbReference>
<evidence type="ECO:0000313" key="5">
    <source>
        <dbReference type="EMBL" id="SEU39051.1"/>
    </source>
</evidence>
<reference evidence="5 6" key="1">
    <citation type="submission" date="2016-10" db="EMBL/GenBank/DDBJ databases">
        <authorList>
            <person name="Varghese N."/>
            <person name="Submissions S."/>
        </authorList>
    </citation>
    <scope>NUCLEOTIDE SEQUENCE [LARGE SCALE GENOMIC DNA]</scope>
    <source>
        <strain evidence="5 6">DSM 16525</strain>
    </source>
</reference>
<dbReference type="InterPro" id="IPR029058">
    <property type="entry name" value="AB_hydrolase_fold"/>
</dbReference>
<dbReference type="PANTHER" id="PTHR40841:SF2">
    <property type="entry name" value="SIDEROPHORE-DEGRADING ESTERASE (EUROFUNG)"/>
    <property type="match status" value="1"/>
</dbReference>
<keyword evidence="6" id="KW-1185">Reference proteome</keyword>
<evidence type="ECO:0000313" key="7">
    <source>
        <dbReference type="Proteomes" id="UP000321514"/>
    </source>
</evidence>
<dbReference type="GO" id="GO:0016788">
    <property type="term" value="F:hydrolase activity, acting on ester bonds"/>
    <property type="evidence" value="ECO:0007669"/>
    <property type="project" value="TreeGrafter"/>
</dbReference>
<dbReference type="Proteomes" id="UP000321514">
    <property type="component" value="Unassembled WGS sequence"/>
</dbReference>
<accession>A0A511TCU0</accession>
<comment type="similarity">
    <text evidence="1">Belongs to the esterase D family.</text>
</comment>
<feature type="region of interest" description="Disordered" evidence="3">
    <location>
        <begin position="115"/>
        <end position="141"/>
    </location>
</feature>
<dbReference type="InterPro" id="IPR000801">
    <property type="entry name" value="Esterase-like"/>
</dbReference>
<dbReference type="PROSITE" id="PS51257">
    <property type="entry name" value="PROKAR_LIPOPROTEIN"/>
    <property type="match status" value="1"/>
</dbReference>
<name>A0A511TCU0_MYXFU</name>
<gene>
    <name evidence="4" type="ORF">MFU01_70320</name>
    <name evidence="5" type="ORF">SAMN05443572_113287</name>
</gene>
<evidence type="ECO:0008006" key="8">
    <source>
        <dbReference type="Google" id="ProtNLM"/>
    </source>
</evidence>
<dbReference type="AlphaFoldDB" id="A0A511TCU0"/>
<dbReference type="PANTHER" id="PTHR40841">
    <property type="entry name" value="SIDEROPHORE TRIACETYLFUSARININE C ESTERASE"/>
    <property type="match status" value="1"/>
</dbReference>
<comment type="caution">
    <text evidence="4">The sequence shown here is derived from an EMBL/GenBank/DDBJ whole genome shotgun (WGS) entry which is preliminary data.</text>
</comment>
<evidence type="ECO:0000256" key="3">
    <source>
        <dbReference type="SAM" id="MobiDB-lite"/>
    </source>
</evidence>
<evidence type="ECO:0000256" key="2">
    <source>
        <dbReference type="ARBA" id="ARBA00022801"/>
    </source>
</evidence>
<organism evidence="4 7">
    <name type="scientific">Myxococcus fulvus</name>
    <dbReference type="NCBI Taxonomy" id="33"/>
    <lineage>
        <taxon>Bacteria</taxon>
        <taxon>Pseudomonadati</taxon>
        <taxon>Myxococcota</taxon>
        <taxon>Myxococcia</taxon>
        <taxon>Myxococcales</taxon>
        <taxon>Cystobacterineae</taxon>
        <taxon>Myxococcaceae</taxon>
        <taxon>Myxococcus</taxon>
    </lineage>
</organism>
<dbReference type="STRING" id="1334629.MFUL124B02_11190"/>
<proteinExistence type="inferred from homology"/>